<accession>A0AAV4NK71</accession>
<gene>
    <name evidence="2" type="ORF">CEXT_643871</name>
</gene>
<feature type="transmembrane region" description="Helical" evidence="1">
    <location>
        <begin position="6"/>
        <end position="33"/>
    </location>
</feature>
<keyword evidence="1" id="KW-1133">Transmembrane helix</keyword>
<dbReference type="Proteomes" id="UP001054945">
    <property type="component" value="Unassembled WGS sequence"/>
</dbReference>
<comment type="caution">
    <text evidence="2">The sequence shown here is derived from an EMBL/GenBank/DDBJ whole genome shotgun (WGS) entry which is preliminary data.</text>
</comment>
<reference evidence="2 3" key="1">
    <citation type="submission" date="2021-06" db="EMBL/GenBank/DDBJ databases">
        <title>Caerostris extrusa draft genome.</title>
        <authorList>
            <person name="Kono N."/>
            <person name="Arakawa K."/>
        </authorList>
    </citation>
    <scope>NUCLEOTIDE SEQUENCE [LARGE SCALE GENOMIC DNA]</scope>
</reference>
<keyword evidence="3" id="KW-1185">Reference proteome</keyword>
<sequence length="176" mass="20088">MDNEYVFLAWLFLIVYFIASPINCLIICTLGLASKILDYFFFDPIKLKNNKPTIIQTVIINCGKLNADEMIVYPTVEQFELKEPCLKPTINLEDEAHSSPLTPQGKLPAITIELRKPTIDQLLCYPTVEQYHLKSNILKPTVCYRAYHSSIYKSTPPSELSPTIVVQLENHCKKPI</sequence>
<dbReference type="EMBL" id="BPLR01003415">
    <property type="protein sequence ID" value="GIX84351.1"/>
    <property type="molecule type" value="Genomic_DNA"/>
</dbReference>
<evidence type="ECO:0000313" key="2">
    <source>
        <dbReference type="EMBL" id="GIX84351.1"/>
    </source>
</evidence>
<evidence type="ECO:0000256" key="1">
    <source>
        <dbReference type="SAM" id="Phobius"/>
    </source>
</evidence>
<protein>
    <submittedName>
        <fullName evidence="2">Uncharacterized protein</fullName>
    </submittedName>
</protein>
<dbReference type="AlphaFoldDB" id="A0AAV4NK71"/>
<name>A0AAV4NK71_CAEEX</name>
<keyword evidence="1" id="KW-0812">Transmembrane</keyword>
<evidence type="ECO:0000313" key="3">
    <source>
        <dbReference type="Proteomes" id="UP001054945"/>
    </source>
</evidence>
<organism evidence="2 3">
    <name type="scientific">Caerostris extrusa</name>
    <name type="common">Bark spider</name>
    <name type="synonym">Caerostris bankana</name>
    <dbReference type="NCBI Taxonomy" id="172846"/>
    <lineage>
        <taxon>Eukaryota</taxon>
        <taxon>Metazoa</taxon>
        <taxon>Ecdysozoa</taxon>
        <taxon>Arthropoda</taxon>
        <taxon>Chelicerata</taxon>
        <taxon>Arachnida</taxon>
        <taxon>Araneae</taxon>
        <taxon>Araneomorphae</taxon>
        <taxon>Entelegynae</taxon>
        <taxon>Araneoidea</taxon>
        <taxon>Araneidae</taxon>
        <taxon>Caerostris</taxon>
    </lineage>
</organism>
<proteinExistence type="predicted"/>
<keyword evidence="1" id="KW-0472">Membrane</keyword>